<accession>A0A4S8PPE0</accession>
<evidence type="ECO:0000256" key="1">
    <source>
        <dbReference type="SAM" id="Phobius"/>
    </source>
</evidence>
<dbReference type="EMBL" id="STGY01000086">
    <property type="protein sequence ID" value="THV32873.1"/>
    <property type="molecule type" value="Genomic_DNA"/>
</dbReference>
<dbReference type="InterPro" id="IPR007301">
    <property type="entry name" value="DoxD"/>
</dbReference>
<proteinExistence type="predicted"/>
<evidence type="ECO:0000313" key="4">
    <source>
        <dbReference type="Proteomes" id="UP000308760"/>
    </source>
</evidence>
<comment type="caution">
    <text evidence="3">The sequence shown here is derived from an EMBL/GenBank/DDBJ whole genome shotgun (WGS) entry which is preliminary data.</text>
</comment>
<keyword evidence="1" id="KW-0812">Transmembrane</keyword>
<feature type="transmembrane region" description="Helical" evidence="1">
    <location>
        <begin position="92"/>
        <end position="119"/>
    </location>
</feature>
<dbReference type="Proteomes" id="UP000308760">
    <property type="component" value="Unassembled WGS sequence"/>
</dbReference>
<feature type="transmembrane region" description="Helical" evidence="1">
    <location>
        <begin position="12"/>
        <end position="29"/>
    </location>
</feature>
<protein>
    <submittedName>
        <fullName evidence="3">DoxX family membrane protein</fullName>
    </submittedName>
</protein>
<dbReference type="Pfam" id="PF04173">
    <property type="entry name" value="DoxD"/>
    <property type="match status" value="1"/>
</dbReference>
<dbReference type="RefSeq" id="WP_136537606.1">
    <property type="nucleotide sequence ID" value="NZ_STGY01000086.1"/>
</dbReference>
<keyword evidence="1" id="KW-1133">Transmembrane helix</keyword>
<feature type="transmembrane region" description="Helical" evidence="1">
    <location>
        <begin position="125"/>
        <end position="145"/>
    </location>
</feature>
<keyword evidence="4" id="KW-1185">Reference proteome</keyword>
<evidence type="ECO:0000313" key="3">
    <source>
        <dbReference type="EMBL" id="THV32873.1"/>
    </source>
</evidence>
<feature type="transmembrane region" description="Helical" evidence="1">
    <location>
        <begin position="64"/>
        <end position="85"/>
    </location>
</feature>
<name>A0A4S8PPE0_9ACTN</name>
<organism evidence="3 4">
    <name type="scientific">Glycomyces buryatensis</name>
    <dbReference type="NCBI Taxonomy" id="2570927"/>
    <lineage>
        <taxon>Bacteria</taxon>
        <taxon>Bacillati</taxon>
        <taxon>Actinomycetota</taxon>
        <taxon>Actinomycetes</taxon>
        <taxon>Glycomycetales</taxon>
        <taxon>Glycomycetaceae</taxon>
        <taxon>Glycomyces</taxon>
    </lineage>
</organism>
<dbReference type="OrthoDB" id="4715794at2"/>
<evidence type="ECO:0000259" key="2">
    <source>
        <dbReference type="Pfam" id="PF04173"/>
    </source>
</evidence>
<reference evidence="3 4" key="2">
    <citation type="submission" date="2019-05" db="EMBL/GenBank/DDBJ databases">
        <title>Glycomyces buryatensis sp. nov.</title>
        <authorList>
            <person name="Nikitina E."/>
        </authorList>
    </citation>
    <scope>NUCLEOTIDE SEQUENCE [LARGE SCALE GENOMIC DNA]</scope>
    <source>
        <strain evidence="3 4">18</strain>
    </source>
</reference>
<sequence length="173" mass="19480">MKAATPIAPSRLNVWLIAVVRVGVALMWIDNVSWKVPPNFGEGTSRGLYRWTLYGVEYEVLAPWAWFVETVVVPNFLLFGWLVLAMEASLGAFLLIGLFTRAFALLGVVQSLAITFSVLNAPHEWYWAYLLMILIHLLLFAVAAGRYGGMDGILRPLWIHRNGRVYRLMKAAS</sequence>
<reference evidence="4" key="1">
    <citation type="submission" date="2019-04" db="EMBL/GenBank/DDBJ databases">
        <title>Nocardioides xinjiangensis sp. nov.</title>
        <authorList>
            <person name="Liu S."/>
        </authorList>
    </citation>
    <scope>NUCLEOTIDE SEQUENCE [LARGE SCALE GENOMIC DNA]</scope>
    <source>
        <strain evidence="4">18</strain>
    </source>
</reference>
<feature type="domain" description="TQO small subunit DoxD" evidence="2">
    <location>
        <begin position="65"/>
        <end position="156"/>
    </location>
</feature>
<keyword evidence="1" id="KW-0472">Membrane</keyword>
<gene>
    <name evidence="3" type="ORF">FAB82_26575</name>
</gene>
<dbReference type="AlphaFoldDB" id="A0A4S8PPE0"/>